<gene>
    <name evidence="3" type="ORF">GCM10011494_00410</name>
</gene>
<dbReference type="AlphaFoldDB" id="A0A916X3S3"/>
<proteinExistence type="predicted"/>
<keyword evidence="1" id="KW-1133">Transmembrane helix</keyword>
<keyword evidence="1" id="KW-0812">Transmembrane</keyword>
<keyword evidence="4" id="KW-1185">Reference proteome</keyword>
<accession>A0A916X3S3</accession>
<evidence type="ECO:0000313" key="4">
    <source>
        <dbReference type="Proteomes" id="UP000608154"/>
    </source>
</evidence>
<evidence type="ECO:0000259" key="2">
    <source>
        <dbReference type="Pfam" id="PF07811"/>
    </source>
</evidence>
<sequence length="149" mass="16674">MMRLLRQSRPATFIADKRGGVLVEFALLAPIFITLLVGVVQIGLHIQNSNAVRNLASDGARFAVIEYQRGQQSPTEIIETWIRSRGVGGRYNLNTDRLGVTVTTQTSRIPDTIEMNIQITYDAPDFLAFVDGDILQLKYERPVFLLKPA</sequence>
<name>A0A916X3S3_9SPHN</name>
<dbReference type="EMBL" id="BMHK01000001">
    <property type="protein sequence ID" value="GGB86050.1"/>
    <property type="molecule type" value="Genomic_DNA"/>
</dbReference>
<dbReference type="RefSeq" id="WP_188767051.1">
    <property type="nucleotide sequence ID" value="NZ_BMHK01000001.1"/>
</dbReference>
<reference evidence="3" key="1">
    <citation type="journal article" date="2014" name="Int. J. Syst. Evol. Microbiol.">
        <title>Complete genome sequence of Corynebacterium casei LMG S-19264T (=DSM 44701T), isolated from a smear-ripened cheese.</title>
        <authorList>
            <consortium name="US DOE Joint Genome Institute (JGI-PGF)"/>
            <person name="Walter F."/>
            <person name="Albersmeier A."/>
            <person name="Kalinowski J."/>
            <person name="Ruckert C."/>
        </authorList>
    </citation>
    <scope>NUCLEOTIDE SEQUENCE</scope>
    <source>
        <strain evidence="3">CGMCC 1.15095</strain>
    </source>
</reference>
<evidence type="ECO:0000313" key="3">
    <source>
        <dbReference type="EMBL" id="GGB86050.1"/>
    </source>
</evidence>
<keyword evidence="1" id="KW-0472">Membrane</keyword>
<feature type="domain" description="TadE-like" evidence="2">
    <location>
        <begin position="19"/>
        <end position="61"/>
    </location>
</feature>
<dbReference type="Proteomes" id="UP000608154">
    <property type="component" value="Unassembled WGS sequence"/>
</dbReference>
<dbReference type="InterPro" id="IPR012495">
    <property type="entry name" value="TadE-like_dom"/>
</dbReference>
<reference evidence="3" key="2">
    <citation type="submission" date="2020-09" db="EMBL/GenBank/DDBJ databases">
        <authorList>
            <person name="Sun Q."/>
            <person name="Zhou Y."/>
        </authorList>
    </citation>
    <scope>NUCLEOTIDE SEQUENCE</scope>
    <source>
        <strain evidence="3">CGMCC 1.15095</strain>
    </source>
</reference>
<comment type="caution">
    <text evidence="3">The sequence shown here is derived from an EMBL/GenBank/DDBJ whole genome shotgun (WGS) entry which is preliminary data.</text>
</comment>
<protein>
    <recommendedName>
        <fullName evidence="2">TadE-like domain-containing protein</fullName>
    </recommendedName>
</protein>
<evidence type="ECO:0000256" key="1">
    <source>
        <dbReference type="SAM" id="Phobius"/>
    </source>
</evidence>
<dbReference type="Pfam" id="PF07811">
    <property type="entry name" value="TadE"/>
    <property type="match status" value="1"/>
</dbReference>
<organism evidence="3 4">
    <name type="scientific">Novosphingobium endophyticum</name>
    <dbReference type="NCBI Taxonomy" id="1955250"/>
    <lineage>
        <taxon>Bacteria</taxon>
        <taxon>Pseudomonadati</taxon>
        <taxon>Pseudomonadota</taxon>
        <taxon>Alphaproteobacteria</taxon>
        <taxon>Sphingomonadales</taxon>
        <taxon>Sphingomonadaceae</taxon>
        <taxon>Novosphingobium</taxon>
    </lineage>
</organism>
<feature type="transmembrane region" description="Helical" evidence="1">
    <location>
        <begin position="21"/>
        <end position="44"/>
    </location>
</feature>